<evidence type="ECO:0000313" key="3">
    <source>
        <dbReference type="Proteomes" id="UP000184278"/>
    </source>
</evidence>
<dbReference type="Proteomes" id="UP000184278">
    <property type="component" value="Unassembled WGS sequence"/>
</dbReference>
<dbReference type="OrthoDB" id="9785185at2"/>
<dbReference type="AlphaFoldDB" id="A0A1M5YM94"/>
<dbReference type="Pfam" id="PF00535">
    <property type="entry name" value="Glycos_transf_2"/>
    <property type="match status" value="1"/>
</dbReference>
<sequence length="279" mass="32733">MVSVVITTYKRPPEAVEKAVQSVLDQTYQDLEILIVDDNKNNSEESKLIAEAFSGRDRIKYIKQDGNKGACAARNLGITNAQGEYVAFLDDDDTWEPEKLEMQLARFKDADENVAMVYCLGDVVDISTEPPTVSEYYTTRLYKDEITFHDQLKYDYIGSTSQGLMRKSALVKLGGFDESLPARQDYEMWLRISKNYRIYGVKKVLFHYIQHGMEQITKSPKKAWTGYKIVYKKYYEDYRKDPDAHIGMLQRIIETVKEYNYFLYQYYRIKKHIIKRFVK</sequence>
<dbReference type="InterPro" id="IPR029044">
    <property type="entry name" value="Nucleotide-diphossugar_trans"/>
</dbReference>
<dbReference type="RefSeq" id="WP_073386855.1">
    <property type="nucleotide sequence ID" value="NZ_FQXK01000012.1"/>
</dbReference>
<keyword evidence="3" id="KW-1185">Reference proteome</keyword>
<accession>A0A1M5YM94</accession>
<dbReference type="PANTHER" id="PTHR43685">
    <property type="entry name" value="GLYCOSYLTRANSFERASE"/>
    <property type="match status" value="1"/>
</dbReference>
<reference evidence="3" key="1">
    <citation type="submission" date="2016-11" db="EMBL/GenBank/DDBJ databases">
        <authorList>
            <person name="Varghese N."/>
            <person name="Submissions S."/>
        </authorList>
    </citation>
    <scope>NUCLEOTIDE SEQUENCE [LARGE SCALE GENOMIC DNA]</scope>
    <source>
        <strain evidence="3">DSM 3071</strain>
    </source>
</reference>
<dbReference type="GO" id="GO:0016740">
    <property type="term" value="F:transferase activity"/>
    <property type="evidence" value="ECO:0007669"/>
    <property type="project" value="UniProtKB-KW"/>
</dbReference>
<feature type="domain" description="Glycosyltransferase 2-like" evidence="1">
    <location>
        <begin position="3"/>
        <end position="149"/>
    </location>
</feature>
<dbReference type="GeneID" id="89511970"/>
<evidence type="ECO:0000259" key="1">
    <source>
        <dbReference type="Pfam" id="PF00535"/>
    </source>
</evidence>
<proteinExistence type="predicted"/>
<organism evidence="2 3">
    <name type="scientific">Butyrivibrio fibrisolvens DSM 3071</name>
    <dbReference type="NCBI Taxonomy" id="1121131"/>
    <lineage>
        <taxon>Bacteria</taxon>
        <taxon>Bacillati</taxon>
        <taxon>Bacillota</taxon>
        <taxon>Clostridia</taxon>
        <taxon>Lachnospirales</taxon>
        <taxon>Lachnospiraceae</taxon>
        <taxon>Butyrivibrio</taxon>
    </lineage>
</organism>
<name>A0A1M5YM94_BUTFI</name>
<dbReference type="Gene3D" id="3.90.550.10">
    <property type="entry name" value="Spore Coat Polysaccharide Biosynthesis Protein SpsA, Chain A"/>
    <property type="match status" value="1"/>
</dbReference>
<keyword evidence="2" id="KW-0808">Transferase</keyword>
<gene>
    <name evidence="2" type="ORF">SAMN02745229_01592</name>
</gene>
<dbReference type="InterPro" id="IPR050834">
    <property type="entry name" value="Glycosyltransf_2"/>
</dbReference>
<dbReference type="STRING" id="1121131.SAMN02745229_01592"/>
<dbReference type="InterPro" id="IPR001173">
    <property type="entry name" value="Glyco_trans_2-like"/>
</dbReference>
<dbReference type="EMBL" id="FQXK01000012">
    <property type="protein sequence ID" value="SHI13142.1"/>
    <property type="molecule type" value="Genomic_DNA"/>
</dbReference>
<dbReference type="PANTHER" id="PTHR43685:SF2">
    <property type="entry name" value="GLYCOSYLTRANSFERASE 2-LIKE DOMAIN-CONTAINING PROTEIN"/>
    <property type="match status" value="1"/>
</dbReference>
<protein>
    <submittedName>
        <fullName evidence="2">Glycosyltransferase, GT2 family</fullName>
    </submittedName>
</protein>
<dbReference type="SUPFAM" id="SSF53448">
    <property type="entry name" value="Nucleotide-diphospho-sugar transferases"/>
    <property type="match status" value="1"/>
</dbReference>
<evidence type="ECO:0000313" key="2">
    <source>
        <dbReference type="EMBL" id="SHI13142.1"/>
    </source>
</evidence>